<evidence type="ECO:0000256" key="1">
    <source>
        <dbReference type="ARBA" id="ARBA00001933"/>
    </source>
</evidence>
<dbReference type="CDD" id="cd00610">
    <property type="entry name" value="OAT_like"/>
    <property type="match status" value="1"/>
</dbReference>
<dbReference type="FunFam" id="3.40.640.10:FF:000014">
    <property type="entry name" value="Adenosylmethionine-8-amino-7-oxononanoate aminotransferase, probable"/>
    <property type="match status" value="1"/>
</dbReference>
<dbReference type="InterPro" id="IPR005814">
    <property type="entry name" value="Aminotrans_3"/>
</dbReference>
<organism evidence="7 8">
    <name type="scientific">Tistlia consotensis USBA 355</name>
    <dbReference type="NCBI Taxonomy" id="560819"/>
    <lineage>
        <taxon>Bacteria</taxon>
        <taxon>Pseudomonadati</taxon>
        <taxon>Pseudomonadota</taxon>
        <taxon>Alphaproteobacteria</taxon>
        <taxon>Rhodospirillales</taxon>
        <taxon>Rhodovibrionaceae</taxon>
        <taxon>Tistlia</taxon>
    </lineage>
</organism>
<keyword evidence="7" id="KW-0670">Pyruvate</keyword>
<evidence type="ECO:0000256" key="4">
    <source>
        <dbReference type="ARBA" id="ARBA00022679"/>
    </source>
</evidence>
<evidence type="ECO:0000313" key="8">
    <source>
        <dbReference type="Proteomes" id="UP000192917"/>
    </source>
</evidence>
<gene>
    <name evidence="7" type="ORF">SAMN05428998_101124</name>
</gene>
<evidence type="ECO:0000256" key="3">
    <source>
        <dbReference type="ARBA" id="ARBA00022576"/>
    </source>
</evidence>
<proteinExistence type="inferred from homology"/>
<dbReference type="InterPro" id="IPR015424">
    <property type="entry name" value="PyrdxlP-dep_Trfase"/>
</dbReference>
<dbReference type="SUPFAM" id="SSF53383">
    <property type="entry name" value="PLP-dependent transferases"/>
    <property type="match status" value="1"/>
</dbReference>
<evidence type="ECO:0000256" key="6">
    <source>
        <dbReference type="RuleBase" id="RU003560"/>
    </source>
</evidence>
<reference evidence="7 8" key="1">
    <citation type="submission" date="2017-04" db="EMBL/GenBank/DDBJ databases">
        <authorList>
            <person name="Afonso C.L."/>
            <person name="Miller P.J."/>
            <person name="Scott M.A."/>
            <person name="Spackman E."/>
            <person name="Goraichik I."/>
            <person name="Dimitrov K.M."/>
            <person name="Suarez D.L."/>
            <person name="Swayne D.E."/>
        </authorList>
    </citation>
    <scope>NUCLEOTIDE SEQUENCE [LARGE SCALE GENOMIC DNA]</scope>
    <source>
        <strain evidence="7 8">USBA 355</strain>
    </source>
</reference>
<comment type="similarity">
    <text evidence="2 6">Belongs to the class-III pyridoxal-phosphate-dependent aminotransferase family.</text>
</comment>
<evidence type="ECO:0000256" key="5">
    <source>
        <dbReference type="ARBA" id="ARBA00022898"/>
    </source>
</evidence>
<dbReference type="InterPro" id="IPR015422">
    <property type="entry name" value="PyrdxlP-dep_Trfase_small"/>
</dbReference>
<dbReference type="InterPro" id="IPR049704">
    <property type="entry name" value="Aminotrans_3_PPA_site"/>
</dbReference>
<sequence length="462" mass="50464">MASRANSPEFRDVAVHLHPYTNARKHEEKGAMVIERGEGIYVYDTAGKQYIEGLAGLWSVAVGFGQPRLVKAAADQLAKLPYYHSFAHKSHEPSIALSEKLLQLAPGKMSKVFYTSSGSEANDTAVKLVWYYNNALGRPHKKKIIARIKGYHGITIASGSLTGLPYNHRDFDLPIANIMHTACPHHYRYAWEGESEEEFASRLAGQLDEMIQREGPDTVAAFIGEPVMGAGGVIVPPATYWEKIQKVCRKHDVLIIADEVINGFGRTGKLFGSNLYGIEPDMVVMSKALTSSYLPLSALLMNQKVYDGIADNTAKIGTFGHGFTASGHPAATAVALENIKIIEEQDLVANAAKQGEILQRRLRALADHPLVGEVRGVGMIAAVEFVADKKTKAPFDPAGAVGQYCFDRCQEHGLILRNLGDTVAFCPPLIIDEAQMNELLDRFETALAETLDWANSKGMAAE</sequence>
<dbReference type="PIRSF" id="PIRSF000521">
    <property type="entry name" value="Transaminase_4ab_Lys_Orn"/>
    <property type="match status" value="1"/>
</dbReference>
<dbReference type="GO" id="GO:0004015">
    <property type="term" value="F:adenosylmethionine-8-amino-7-oxononanoate transaminase activity"/>
    <property type="evidence" value="ECO:0007669"/>
    <property type="project" value="TreeGrafter"/>
</dbReference>
<dbReference type="RefSeq" id="WP_085120488.1">
    <property type="nucleotide sequence ID" value="NZ_FWZX01000001.1"/>
</dbReference>
<dbReference type="EMBL" id="FWZX01000001">
    <property type="protein sequence ID" value="SME88648.1"/>
    <property type="molecule type" value="Genomic_DNA"/>
</dbReference>
<keyword evidence="8" id="KW-1185">Reference proteome</keyword>
<dbReference type="InterPro" id="IPR015421">
    <property type="entry name" value="PyrdxlP-dep_Trfase_major"/>
</dbReference>
<dbReference type="Gene3D" id="3.40.640.10">
    <property type="entry name" value="Type I PLP-dependent aspartate aminotransferase-like (Major domain)"/>
    <property type="match status" value="1"/>
</dbReference>
<dbReference type="STRING" id="560819.SAMN05428998_101124"/>
<dbReference type="PANTHER" id="PTHR42684">
    <property type="entry name" value="ADENOSYLMETHIONINE-8-AMINO-7-OXONONANOATE AMINOTRANSFERASE"/>
    <property type="match status" value="1"/>
</dbReference>
<dbReference type="AlphaFoldDB" id="A0A1Y6B2W2"/>
<dbReference type="GO" id="GO:0009102">
    <property type="term" value="P:biotin biosynthetic process"/>
    <property type="evidence" value="ECO:0007669"/>
    <property type="project" value="TreeGrafter"/>
</dbReference>
<dbReference type="Gene3D" id="3.90.1150.10">
    <property type="entry name" value="Aspartate Aminotransferase, domain 1"/>
    <property type="match status" value="1"/>
</dbReference>
<dbReference type="Proteomes" id="UP000192917">
    <property type="component" value="Unassembled WGS sequence"/>
</dbReference>
<dbReference type="GO" id="GO:0030170">
    <property type="term" value="F:pyridoxal phosphate binding"/>
    <property type="evidence" value="ECO:0007669"/>
    <property type="project" value="InterPro"/>
</dbReference>
<protein>
    <submittedName>
        <fullName evidence="7">4-aminobutyrate---pyruvate transaminase</fullName>
    </submittedName>
</protein>
<dbReference type="PANTHER" id="PTHR42684:SF3">
    <property type="entry name" value="ADENOSYLMETHIONINE-8-AMINO-7-OXONONANOATE AMINOTRANSFERASE"/>
    <property type="match status" value="1"/>
</dbReference>
<dbReference type="PROSITE" id="PS00600">
    <property type="entry name" value="AA_TRANSFER_CLASS_3"/>
    <property type="match status" value="1"/>
</dbReference>
<comment type="cofactor">
    <cofactor evidence="1">
        <name>pyridoxal 5'-phosphate</name>
        <dbReference type="ChEBI" id="CHEBI:597326"/>
    </cofactor>
</comment>
<keyword evidence="5 6" id="KW-0663">Pyridoxal phosphate</keyword>
<keyword evidence="3" id="KW-0032">Aminotransferase</keyword>
<keyword evidence="4" id="KW-0808">Transferase</keyword>
<evidence type="ECO:0000313" key="7">
    <source>
        <dbReference type="EMBL" id="SME88648.1"/>
    </source>
</evidence>
<dbReference type="GO" id="GO:0009448">
    <property type="term" value="P:gamma-aminobutyric acid metabolic process"/>
    <property type="evidence" value="ECO:0007669"/>
    <property type="project" value="TreeGrafter"/>
</dbReference>
<dbReference type="NCBIfam" id="NF004767">
    <property type="entry name" value="PRK06105.1"/>
    <property type="match status" value="1"/>
</dbReference>
<evidence type="ECO:0000256" key="2">
    <source>
        <dbReference type="ARBA" id="ARBA00008954"/>
    </source>
</evidence>
<dbReference type="Pfam" id="PF00202">
    <property type="entry name" value="Aminotran_3"/>
    <property type="match status" value="1"/>
</dbReference>
<accession>A0A1Y6B2W2</accession>
<dbReference type="NCBIfam" id="NF005682">
    <property type="entry name" value="PRK07480.1"/>
    <property type="match status" value="1"/>
</dbReference>
<name>A0A1Y6B2W2_9PROT</name>